<dbReference type="EMBL" id="WUAV01000001">
    <property type="protein sequence ID" value="KAF1768312.1"/>
    <property type="molecule type" value="Genomic_DNA"/>
</dbReference>
<reference evidence="3 4" key="1">
    <citation type="submission" date="2019-12" db="EMBL/GenBank/DDBJ databases">
        <title>Chromosome-level assembly of the Caenorhabditis remanei genome.</title>
        <authorList>
            <person name="Teterina A.A."/>
            <person name="Willis J.H."/>
            <person name="Phillips P.C."/>
        </authorList>
    </citation>
    <scope>NUCLEOTIDE SEQUENCE [LARGE SCALE GENOMIC DNA]</scope>
    <source>
        <strain evidence="3 4">PX506</strain>
        <tissue evidence="3">Whole organism</tissue>
    </source>
</reference>
<dbReference type="AlphaFoldDB" id="A0A6A5HRD8"/>
<dbReference type="RefSeq" id="XP_053590927.1">
    <property type="nucleotide sequence ID" value="XM_053722282.1"/>
</dbReference>
<feature type="domain" description="Sdz-33 F-box" evidence="2">
    <location>
        <begin position="201"/>
        <end position="260"/>
    </location>
</feature>
<evidence type="ECO:0000313" key="3">
    <source>
        <dbReference type="EMBL" id="KAF1768312.1"/>
    </source>
</evidence>
<organism evidence="3 4">
    <name type="scientific">Caenorhabditis remanei</name>
    <name type="common">Caenorhabditis vulgaris</name>
    <dbReference type="NCBI Taxonomy" id="31234"/>
    <lineage>
        <taxon>Eukaryota</taxon>
        <taxon>Metazoa</taxon>
        <taxon>Ecdysozoa</taxon>
        <taxon>Nematoda</taxon>
        <taxon>Chromadorea</taxon>
        <taxon>Rhabditida</taxon>
        <taxon>Rhabditina</taxon>
        <taxon>Rhabditomorpha</taxon>
        <taxon>Rhabditoidea</taxon>
        <taxon>Rhabditidae</taxon>
        <taxon>Peloderinae</taxon>
        <taxon>Caenorhabditis</taxon>
    </lineage>
</organism>
<dbReference type="Proteomes" id="UP000483820">
    <property type="component" value="Chromosome I"/>
</dbReference>
<feature type="chain" id="PRO_5025385671" description="Sdz-33 F-box domain-containing protein" evidence="1">
    <location>
        <begin position="21"/>
        <end position="589"/>
    </location>
</feature>
<name>A0A6A5HRD8_CAERE</name>
<dbReference type="KEGG" id="crq:GCK72_000124"/>
<evidence type="ECO:0000256" key="1">
    <source>
        <dbReference type="SAM" id="SignalP"/>
    </source>
</evidence>
<evidence type="ECO:0000313" key="4">
    <source>
        <dbReference type="Proteomes" id="UP000483820"/>
    </source>
</evidence>
<dbReference type="PANTHER" id="PTHR21503:SF8">
    <property type="entry name" value="F-BOX ASSOCIATED DOMAIN-CONTAINING PROTEIN-RELATED"/>
    <property type="match status" value="1"/>
</dbReference>
<dbReference type="Pfam" id="PF07735">
    <property type="entry name" value="FBA_2"/>
    <property type="match status" value="2"/>
</dbReference>
<proteinExistence type="predicted"/>
<gene>
    <name evidence="3" type="ORF">GCK72_000124</name>
</gene>
<dbReference type="InterPro" id="IPR012885">
    <property type="entry name" value="F-box_Sdz-33"/>
</dbReference>
<comment type="caution">
    <text evidence="3">The sequence shown here is derived from an EMBL/GenBank/DDBJ whole genome shotgun (WGS) entry which is preliminary data.</text>
</comment>
<keyword evidence="1" id="KW-0732">Signal</keyword>
<feature type="signal peptide" evidence="1">
    <location>
        <begin position="1"/>
        <end position="20"/>
    </location>
</feature>
<accession>A0A6A5HRD8</accession>
<sequence>MSSIKLLSFPLLVFSEIVRSMGFLEILELSQVSRRTLNYLNLARISVEPIHIINGIVDKMTIFNESCTEKKFQIEFLKTPQPVVGQMKVNDISIDVCKDATQQIIQCNSNQFGYGLVHILTHFDKIFYRMEYAIGIELSTLNAMRGILCHSIFRKCDYVQIRGRTETLSNEDCEYLLEKTQPTTGITIFSKLSPDFDYKKILHFSRLRVVNLGKMPLEDLKALDSEIAILGNHQFSESDINELLHHWIEGNNRKLRRLQLDGFKDTPDWDILLKDIVHTEWNSRERERYYKSKYTDKVETIDCENGMDFRNRDGQRATVVHHSEFLDFLTPEPVVDQMKVNNVHINICEKSTRQKVIHCNSNQFGYGLVHVLTHFDKIFHRIDIAFGIELNTLNAMRGLLCHPIFRKCSYLQFRGENETLSSEDCKYLLEKTQPTTGITIFCKLSLDFNYRQILHFPRLRVPNLGKMPLEDLKALDSEIANLGNHQFTEADINEFLHHWIKGNNRKLSRLKLDGFKEAPDWDILLKDIVHTEWNPNERGRYYKSKYTDEVETIDCENGRDFRNKDGQLATVVHHSEFLDFLIWHDRHPE</sequence>
<evidence type="ECO:0000259" key="2">
    <source>
        <dbReference type="Pfam" id="PF07735"/>
    </source>
</evidence>
<dbReference type="GeneID" id="9825295"/>
<dbReference type="CTD" id="9825295"/>
<dbReference type="PANTHER" id="PTHR21503">
    <property type="entry name" value="F-BOX-CONTAINING HYPOTHETICAL PROTEIN C.ELEGANS"/>
    <property type="match status" value="1"/>
</dbReference>
<feature type="domain" description="Sdz-33 F-box" evidence="2">
    <location>
        <begin position="453"/>
        <end position="511"/>
    </location>
</feature>
<protein>
    <recommendedName>
        <fullName evidence="2">Sdz-33 F-box domain-containing protein</fullName>
    </recommendedName>
</protein>